<sequence>MCGVVVVQCREVRERLKIDHSRIGKRVQERSDSEPGGSQMLSSQSGRTDGRTGHGSAGQKGRDSRAVARNRHNCSVSRQDLYSANLYPAIAIILDNEHTQRKSTTTALTITF</sequence>
<reference evidence="2 3" key="1">
    <citation type="submission" date="2023-08" db="EMBL/GenBank/DDBJ databases">
        <title>A Necator americanus chromosomal reference genome.</title>
        <authorList>
            <person name="Ilik V."/>
            <person name="Petrzelkova K.J."/>
            <person name="Pardy F."/>
            <person name="Fuh T."/>
            <person name="Niatou-Singa F.S."/>
            <person name="Gouil Q."/>
            <person name="Baker L."/>
            <person name="Ritchie M.E."/>
            <person name="Jex A.R."/>
            <person name="Gazzola D."/>
            <person name="Li H."/>
            <person name="Toshio Fujiwara R."/>
            <person name="Zhan B."/>
            <person name="Aroian R.V."/>
            <person name="Pafco B."/>
            <person name="Schwarz E.M."/>
        </authorList>
    </citation>
    <scope>NUCLEOTIDE SEQUENCE [LARGE SCALE GENOMIC DNA]</scope>
    <source>
        <strain evidence="2 3">Aroian</strain>
        <tissue evidence="2">Whole animal</tissue>
    </source>
</reference>
<comment type="caution">
    <text evidence="2">The sequence shown here is derived from an EMBL/GenBank/DDBJ whole genome shotgun (WGS) entry which is preliminary data.</text>
</comment>
<protein>
    <submittedName>
        <fullName evidence="2">Uncharacterized protein</fullName>
    </submittedName>
</protein>
<evidence type="ECO:0000256" key="1">
    <source>
        <dbReference type="SAM" id="MobiDB-lite"/>
    </source>
</evidence>
<keyword evidence="3" id="KW-1185">Reference proteome</keyword>
<dbReference type="Proteomes" id="UP001303046">
    <property type="component" value="Unassembled WGS sequence"/>
</dbReference>
<evidence type="ECO:0000313" key="3">
    <source>
        <dbReference type="Proteomes" id="UP001303046"/>
    </source>
</evidence>
<gene>
    <name evidence="2" type="primary">Necator_chrX.g25894</name>
    <name evidence="2" type="ORF">RB195_025728</name>
</gene>
<proteinExistence type="predicted"/>
<evidence type="ECO:0000313" key="2">
    <source>
        <dbReference type="EMBL" id="KAK6765989.1"/>
    </source>
</evidence>
<feature type="region of interest" description="Disordered" evidence="1">
    <location>
        <begin position="23"/>
        <end position="72"/>
    </location>
</feature>
<organism evidence="2 3">
    <name type="scientific">Necator americanus</name>
    <name type="common">Human hookworm</name>
    <dbReference type="NCBI Taxonomy" id="51031"/>
    <lineage>
        <taxon>Eukaryota</taxon>
        <taxon>Metazoa</taxon>
        <taxon>Ecdysozoa</taxon>
        <taxon>Nematoda</taxon>
        <taxon>Chromadorea</taxon>
        <taxon>Rhabditida</taxon>
        <taxon>Rhabditina</taxon>
        <taxon>Rhabditomorpha</taxon>
        <taxon>Strongyloidea</taxon>
        <taxon>Ancylostomatidae</taxon>
        <taxon>Bunostominae</taxon>
        <taxon>Necator</taxon>
    </lineage>
</organism>
<name>A0ABR1ETM5_NECAM</name>
<feature type="compositionally biased region" description="Basic and acidic residues" evidence="1">
    <location>
        <begin position="23"/>
        <end position="33"/>
    </location>
</feature>
<dbReference type="EMBL" id="JAVFWL010000006">
    <property type="protein sequence ID" value="KAK6765989.1"/>
    <property type="molecule type" value="Genomic_DNA"/>
</dbReference>
<accession>A0ABR1ETM5</accession>